<evidence type="ECO:0000313" key="3">
    <source>
        <dbReference type="Proteomes" id="UP000435112"/>
    </source>
</evidence>
<comment type="caution">
    <text evidence="2">The sequence shown here is derived from an EMBL/GenBank/DDBJ whole genome shotgun (WGS) entry which is preliminary data.</text>
</comment>
<dbReference type="EMBL" id="QXFU01006483">
    <property type="protein sequence ID" value="KAE8960897.1"/>
    <property type="molecule type" value="Genomic_DNA"/>
</dbReference>
<accession>A0A6A3GV61</accession>
<reference evidence="2 3" key="1">
    <citation type="submission" date="2018-09" db="EMBL/GenBank/DDBJ databases">
        <title>Genomic investigation of the strawberry pathogen Phytophthora fragariae indicates pathogenicity is determined by transcriptional variation in three key races.</title>
        <authorList>
            <person name="Adams T.M."/>
            <person name="Armitage A.D."/>
            <person name="Sobczyk M.K."/>
            <person name="Bates H.J."/>
            <person name="Dunwell J.M."/>
            <person name="Nellist C.F."/>
            <person name="Harrison R.J."/>
        </authorList>
    </citation>
    <scope>NUCLEOTIDE SEQUENCE [LARGE SCALE GENOMIC DNA]</scope>
    <source>
        <strain evidence="2 3">SCRP324</strain>
    </source>
</reference>
<gene>
    <name evidence="2" type="ORF">PR002_g30071</name>
</gene>
<dbReference type="AlphaFoldDB" id="A0A6A3GV61"/>
<dbReference type="OrthoDB" id="146847at2759"/>
<evidence type="ECO:0000256" key="1">
    <source>
        <dbReference type="SAM" id="MobiDB-lite"/>
    </source>
</evidence>
<sequence>MKPPRVGSPTPESSIDSASRAFETPTRTRHPTQLFKCASPTPADSKRRSGKRLQVSEANSSPRKPKRSRSERDDADGIAESVPSRAVIDVAHFSKRESRLQRMQAYRRERARRNNEALEAERRRSREFHEVPERFYIERLVQIRKDVSAQMLDEHIAAMELAAGNPPPSTDTE</sequence>
<protein>
    <submittedName>
        <fullName evidence="2">Uncharacterized protein</fullName>
    </submittedName>
</protein>
<evidence type="ECO:0000313" key="2">
    <source>
        <dbReference type="EMBL" id="KAE8960897.1"/>
    </source>
</evidence>
<proteinExistence type="predicted"/>
<name>A0A6A3GV61_9STRA</name>
<feature type="region of interest" description="Disordered" evidence="1">
    <location>
        <begin position="1"/>
        <end position="83"/>
    </location>
</feature>
<dbReference type="Proteomes" id="UP000435112">
    <property type="component" value="Unassembled WGS sequence"/>
</dbReference>
<organism evidence="2 3">
    <name type="scientific">Phytophthora rubi</name>
    <dbReference type="NCBI Taxonomy" id="129364"/>
    <lineage>
        <taxon>Eukaryota</taxon>
        <taxon>Sar</taxon>
        <taxon>Stramenopiles</taxon>
        <taxon>Oomycota</taxon>
        <taxon>Peronosporomycetes</taxon>
        <taxon>Peronosporales</taxon>
        <taxon>Peronosporaceae</taxon>
        <taxon>Phytophthora</taxon>
    </lineage>
</organism>